<evidence type="ECO:0000313" key="1">
    <source>
        <dbReference type="EMBL" id="KRY99657.1"/>
    </source>
</evidence>
<organism evidence="1 2">
    <name type="scientific">Trichinella pseudospiralis</name>
    <name type="common">Parasitic roundworm</name>
    <dbReference type="NCBI Taxonomy" id="6337"/>
    <lineage>
        <taxon>Eukaryota</taxon>
        <taxon>Metazoa</taxon>
        <taxon>Ecdysozoa</taxon>
        <taxon>Nematoda</taxon>
        <taxon>Enoplea</taxon>
        <taxon>Dorylaimia</taxon>
        <taxon>Trichinellida</taxon>
        <taxon>Trichinellidae</taxon>
        <taxon>Trichinella</taxon>
    </lineage>
</organism>
<dbReference type="AlphaFoldDB" id="A0A0V1GNL0"/>
<proteinExistence type="predicted"/>
<dbReference type="SUPFAM" id="SSF53474">
    <property type="entry name" value="alpha/beta-Hydrolases"/>
    <property type="match status" value="1"/>
</dbReference>
<comment type="caution">
    <text evidence="1">The sequence shown here is derived from an EMBL/GenBank/DDBJ whole genome shotgun (WGS) entry which is preliminary data.</text>
</comment>
<evidence type="ECO:0000313" key="2">
    <source>
        <dbReference type="Proteomes" id="UP000054826"/>
    </source>
</evidence>
<reference evidence="1 2" key="1">
    <citation type="submission" date="2015-01" db="EMBL/GenBank/DDBJ databases">
        <title>Evolution of Trichinella species and genotypes.</title>
        <authorList>
            <person name="Korhonen P.K."/>
            <person name="Edoardo P."/>
            <person name="Giuseppe L.R."/>
            <person name="Gasser R.B."/>
        </authorList>
    </citation>
    <scope>NUCLEOTIDE SEQUENCE [LARGE SCALE GENOMIC DNA]</scope>
    <source>
        <strain evidence="1">ISS176</strain>
    </source>
</reference>
<protein>
    <submittedName>
        <fullName evidence="1">Uncharacterized protein</fullName>
    </submittedName>
</protein>
<accession>A0A0V1GNL0</accession>
<sequence>MQRKNEIVLIVPKSINGVEPDKNLHSLLFTMEDYTNSPNVFILNEPKSYQLKSLPVQLTELNLQQQQYNWGTAHLFKWKAYDGKMAEGILYKPENFDSTKKYPMIVYFYERNNQTLYNYIPPAPTP</sequence>
<dbReference type="EMBL" id="JYDV01001341">
    <property type="protein sequence ID" value="KRY99657.1"/>
    <property type="molecule type" value="Genomic_DNA"/>
</dbReference>
<dbReference type="InterPro" id="IPR029058">
    <property type="entry name" value="AB_hydrolase_fold"/>
</dbReference>
<gene>
    <name evidence="1" type="ORF">T4C_10431</name>
</gene>
<dbReference type="Proteomes" id="UP000054826">
    <property type="component" value="Unassembled WGS sequence"/>
</dbReference>
<name>A0A0V1GNL0_TRIPS</name>
<feature type="non-terminal residue" evidence="1">
    <location>
        <position position="126"/>
    </location>
</feature>
<dbReference type="Gene3D" id="3.40.50.1820">
    <property type="entry name" value="alpha/beta hydrolase"/>
    <property type="match status" value="1"/>
</dbReference>